<reference evidence="2 3" key="1">
    <citation type="submission" date="2018-03" db="EMBL/GenBank/DDBJ databases">
        <title>Genomic Encyclopedia of Archaeal and Bacterial Type Strains, Phase II (KMG-II): from individual species to whole genera.</title>
        <authorList>
            <person name="Goeker M."/>
        </authorList>
    </citation>
    <scope>NUCLEOTIDE SEQUENCE [LARGE SCALE GENOMIC DNA]</scope>
    <source>
        <strain evidence="2 3">DSM 43146</strain>
    </source>
</reference>
<dbReference type="AlphaFoldDB" id="A0A2T0KIU6"/>
<organism evidence="2 3">
    <name type="scientific">Actinoplanes italicus</name>
    <dbReference type="NCBI Taxonomy" id="113567"/>
    <lineage>
        <taxon>Bacteria</taxon>
        <taxon>Bacillati</taxon>
        <taxon>Actinomycetota</taxon>
        <taxon>Actinomycetes</taxon>
        <taxon>Micromonosporales</taxon>
        <taxon>Micromonosporaceae</taxon>
        <taxon>Actinoplanes</taxon>
    </lineage>
</organism>
<feature type="region of interest" description="Disordered" evidence="1">
    <location>
        <begin position="59"/>
        <end position="82"/>
    </location>
</feature>
<comment type="caution">
    <text evidence="2">The sequence shown here is derived from an EMBL/GenBank/DDBJ whole genome shotgun (WGS) entry which is preliminary data.</text>
</comment>
<accession>A0A2T0KIU6</accession>
<name>A0A2T0KIU6_9ACTN</name>
<keyword evidence="3" id="KW-1185">Reference proteome</keyword>
<protein>
    <submittedName>
        <fullName evidence="2">Uncharacterized protein</fullName>
    </submittedName>
</protein>
<dbReference type="EMBL" id="PVMZ01000003">
    <property type="protein sequence ID" value="PRX23451.1"/>
    <property type="molecule type" value="Genomic_DNA"/>
</dbReference>
<evidence type="ECO:0000256" key="1">
    <source>
        <dbReference type="SAM" id="MobiDB-lite"/>
    </source>
</evidence>
<dbReference type="Proteomes" id="UP000239415">
    <property type="component" value="Unassembled WGS sequence"/>
</dbReference>
<evidence type="ECO:0000313" key="2">
    <source>
        <dbReference type="EMBL" id="PRX23451.1"/>
    </source>
</evidence>
<dbReference type="RefSeq" id="WP_146169016.1">
    <property type="nucleotide sequence ID" value="NZ_BOMO01000041.1"/>
</dbReference>
<proteinExistence type="predicted"/>
<gene>
    <name evidence="2" type="ORF">CLV67_103199</name>
</gene>
<evidence type="ECO:0000313" key="3">
    <source>
        <dbReference type="Proteomes" id="UP000239415"/>
    </source>
</evidence>
<sequence>MSEHDTTRLQDLGKRRQRLAAQMATLDEELKPEIFAAAQAKVPQKLIIGWTGMARESVRLASMTPEQREDERAKRRTAANRN</sequence>